<protein>
    <submittedName>
        <fullName evidence="2">DUF962 domain-containing protein</fullName>
    </submittedName>
</protein>
<name>A0A7V8VCZ6_9BACT</name>
<accession>A0A7V8VCZ6</accession>
<keyword evidence="3" id="KW-1185">Reference proteome</keyword>
<dbReference type="AlphaFoldDB" id="A0A7V8VCZ6"/>
<dbReference type="InterPro" id="IPR009305">
    <property type="entry name" value="Mpo1-like"/>
</dbReference>
<evidence type="ECO:0000313" key="2">
    <source>
        <dbReference type="EMBL" id="MBA2225754.1"/>
    </source>
</evidence>
<reference evidence="2 3" key="1">
    <citation type="submission" date="2020-07" db="EMBL/GenBank/DDBJ databases">
        <title>Thermogemmata thermophila gen. nov., sp. nov., a novel moderate thermophilic planctomycete from a Kamchatka hot spring.</title>
        <authorList>
            <person name="Elcheninov A.G."/>
            <person name="Podosokorskaya O.A."/>
            <person name="Kovaleva O.L."/>
            <person name="Novikov A."/>
            <person name="Bonch-Osmolovskaya E.A."/>
            <person name="Toshchakov S.V."/>
            <person name="Kublanov I.V."/>
        </authorList>
    </citation>
    <scope>NUCLEOTIDE SEQUENCE [LARGE SCALE GENOMIC DNA]</scope>
    <source>
        <strain evidence="2 3">2918</strain>
    </source>
</reference>
<sequence>MAYNFPIARRVIRWSRSAARQWRLRHQHPVNFALHLVGIPLALAGLVSLAFLAWPYALSAFCGGYLLQWIGHRIEGNDVGELIPLKRWLGLPVVAIAPQYLPVANDSHPQHQQNPVQPTEHS</sequence>
<dbReference type="RefSeq" id="WP_194537194.1">
    <property type="nucleotide sequence ID" value="NZ_JACEFB010000003.1"/>
</dbReference>
<organism evidence="2 3">
    <name type="scientific">Thermogemmata fonticola</name>
    <dbReference type="NCBI Taxonomy" id="2755323"/>
    <lineage>
        <taxon>Bacteria</taxon>
        <taxon>Pseudomonadati</taxon>
        <taxon>Planctomycetota</taxon>
        <taxon>Planctomycetia</taxon>
        <taxon>Gemmatales</taxon>
        <taxon>Gemmataceae</taxon>
        <taxon>Thermogemmata</taxon>
    </lineage>
</organism>
<keyword evidence="1" id="KW-0812">Transmembrane</keyword>
<evidence type="ECO:0000313" key="3">
    <source>
        <dbReference type="Proteomes" id="UP000542342"/>
    </source>
</evidence>
<proteinExistence type="predicted"/>
<keyword evidence="1" id="KW-0472">Membrane</keyword>
<dbReference type="Pfam" id="PF06127">
    <property type="entry name" value="Mpo1-like"/>
    <property type="match status" value="1"/>
</dbReference>
<keyword evidence="1" id="KW-1133">Transmembrane helix</keyword>
<feature type="transmembrane region" description="Helical" evidence="1">
    <location>
        <begin position="32"/>
        <end position="54"/>
    </location>
</feature>
<dbReference type="Proteomes" id="UP000542342">
    <property type="component" value="Unassembled WGS sequence"/>
</dbReference>
<gene>
    <name evidence="2" type="ORF">H0921_06200</name>
</gene>
<evidence type="ECO:0000256" key="1">
    <source>
        <dbReference type="SAM" id="Phobius"/>
    </source>
</evidence>
<comment type="caution">
    <text evidence="2">The sequence shown here is derived from an EMBL/GenBank/DDBJ whole genome shotgun (WGS) entry which is preliminary data.</text>
</comment>
<dbReference type="EMBL" id="JACEFB010000003">
    <property type="protein sequence ID" value="MBA2225754.1"/>
    <property type="molecule type" value="Genomic_DNA"/>
</dbReference>